<evidence type="ECO:0000313" key="2">
    <source>
        <dbReference type="Proteomes" id="UP000001312"/>
    </source>
</evidence>
<dbReference type="HOGENOM" id="CLU_3125955_0_0_1"/>
<organism evidence="1 2">
    <name type="scientific">Sclerotinia sclerotiorum (strain ATCC 18683 / 1980 / Ss-1)</name>
    <name type="common">White mold</name>
    <name type="synonym">Whetzelinia sclerotiorum</name>
    <dbReference type="NCBI Taxonomy" id="665079"/>
    <lineage>
        <taxon>Eukaryota</taxon>
        <taxon>Fungi</taxon>
        <taxon>Dikarya</taxon>
        <taxon>Ascomycota</taxon>
        <taxon>Pezizomycotina</taxon>
        <taxon>Leotiomycetes</taxon>
        <taxon>Helotiales</taxon>
        <taxon>Sclerotiniaceae</taxon>
        <taxon>Sclerotinia</taxon>
    </lineage>
</organism>
<dbReference type="InParanoid" id="A7F132"/>
<protein>
    <submittedName>
        <fullName evidence="1">Uncharacterized protein</fullName>
    </submittedName>
</protein>
<evidence type="ECO:0000313" key="1">
    <source>
        <dbReference type="EMBL" id="EDN95424.1"/>
    </source>
</evidence>
<dbReference type="GeneID" id="5483994"/>
<dbReference type="EMBL" id="CH476637">
    <property type="protein sequence ID" value="EDN95424.1"/>
    <property type="molecule type" value="Genomic_DNA"/>
</dbReference>
<reference evidence="2" key="1">
    <citation type="journal article" date="2011" name="PLoS Genet.">
        <title>Genomic analysis of the necrotrophic fungal pathogens Sclerotinia sclerotiorum and Botrytis cinerea.</title>
        <authorList>
            <person name="Amselem J."/>
            <person name="Cuomo C.A."/>
            <person name="van Kan J.A."/>
            <person name="Viaud M."/>
            <person name="Benito E.P."/>
            <person name="Couloux A."/>
            <person name="Coutinho P.M."/>
            <person name="de Vries R.P."/>
            <person name="Dyer P.S."/>
            <person name="Fillinger S."/>
            <person name="Fournier E."/>
            <person name="Gout L."/>
            <person name="Hahn M."/>
            <person name="Kohn L."/>
            <person name="Lapalu N."/>
            <person name="Plummer K.M."/>
            <person name="Pradier J.M."/>
            <person name="Quevillon E."/>
            <person name="Sharon A."/>
            <person name="Simon A."/>
            <person name="ten Have A."/>
            <person name="Tudzynski B."/>
            <person name="Tudzynski P."/>
            <person name="Wincker P."/>
            <person name="Andrew M."/>
            <person name="Anthouard V."/>
            <person name="Beever R.E."/>
            <person name="Beffa R."/>
            <person name="Benoit I."/>
            <person name="Bouzid O."/>
            <person name="Brault B."/>
            <person name="Chen Z."/>
            <person name="Choquer M."/>
            <person name="Collemare J."/>
            <person name="Cotton P."/>
            <person name="Danchin E.G."/>
            <person name="Da Silva C."/>
            <person name="Gautier A."/>
            <person name="Giraud C."/>
            <person name="Giraud T."/>
            <person name="Gonzalez C."/>
            <person name="Grossetete S."/>
            <person name="Guldener U."/>
            <person name="Henrissat B."/>
            <person name="Howlett B.J."/>
            <person name="Kodira C."/>
            <person name="Kretschmer M."/>
            <person name="Lappartient A."/>
            <person name="Leroch M."/>
            <person name="Levis C."/>
            <person name="Mauceli E."/>
            <person name="Neuveglise C."/>
            <person name="Oeser B."/>
            <person name="Pearson M."/>
            <person name="Poulain J."/>
            <person name="Poussereau N."/>
            <person name="Quesneville H."/>
            <person name="Rascle C."/>
            <person name="Schumacher J."/>
            <person name="Segurens B."/>
            <person name="Sexton A."/>
            <person name="Silva E."/>
            <person name="Sirven C."/>
            <person name="Soanes D.M."/>
            <person name="Talbot N.J."/>
            <person name="Templeton M."/>
            <person name="Yandava C."/>
            <person name="Yarden O."/>
            <person name="Zeng Q."/>
            <person name="Rollins J.A."/>
            <person name="Lebrun M.H."/>
            <person name="Dickman M."/>
        </authorList>
    </citation>
    <scope>NUCLEOTIDE SEQUENCE [LARGE SCALE GENOMIC DNA]</scope>
    <source>
        <strain evidence="2">ATCC 18683 / 1980 / Ss-1</strain>
    </source>
</reference>
<dbReference type="Proteomes" id="UP000001312">
    <property type="component" value="Unassembled WGS sequence"/>
</dbReference>
<name>A7F132_SCLS1</name>
<keyword evidence="2" id="KW-1185">Reference proteome</keyword>
<dbReference type="RefSeq" id="XP_001588059.1">
    <property type="nucleotide sequence ID" value="XM_001588009.1"/>
</dbReference>
<proteinExistence type="predicted"/>
<accession>A7F132</accession>
<sequence length="50" mass="5940">MKAKRTEMVLFFAIEKWLEHNRGKGWEREGAEKKKNGVLEVVPWTFAFCL</sequence>
<dbReference type="KEGG" id="ssl:SS1G_11302"/>
<gene>
    <name evidence="1" type="ORF">SS1G_11302</name>
</gene>
<dbReference type="AlphaFoldDB" id="A7F132"/>